<evidence type="ECO:0000313" key="3">
    <source>
        <dbReference type="Proteomes" id="UP000826722"/>
    </source>
</evidence>
<dbReference type="AlphaFoldDB" id="A0A8D5G7B8"/>
<keyword evidence="1" id="KW-0732">Signal</keyword>
<protein>
    <submittedName>
        <fullName evidence="2">Uncharacterized protein</fullName>
    </submittedName>
</protein>
<gene>
    <name evidence="2" type="ORF">ZMTM_07460</name>
</gene>
<dbReference type="RefSeq" id="WP_221765015.1">
    <property type="nucleotide sequence ID" value="NZ_AP024110.1"/>
</dbReference>
<keyword evidence="3" id="KW-1185">Reference proteome</keyword>
<name>A0A8D5G7B8_9PROT</name>
<reference evidence="2" key="1">
    <citation type="journal article" date="2021" name="Arch. Microbiol.">
        <title>Methyloradius palustris gen. nov., sp. nov., a methanol-oxidizing bacterium isolated from snow.</title>
        <authorList>
            <person name="Miyadera T."/>
            <person name="Kojima H."/>
            <person name="Fukui M."/>
        </authorList>
    </citation>
    <scope>NUCLEOTIDE SEQUENCE</scope>
    <source>
        <strain evidence="2">Zm11</strain>
    </source>
</reference>
<dbReference type="Proteomes" id="UP000826722">
    <property type="component" value="Chromosome"/>
</dbReference>
<feature type="signal peptide" evidence="1">
    <location>
        <begin position="1"/>
        <end position="20"/>
    </location>
</feature>
<accession>A0A8D5G7B8</accession>
<sequence>MKIFRISILALLISPLISLGATPDSAPPVEMLPHTFAVSSHLGDANFEWQEEALQSDGSVITLNRSRKNHWVDGSSDALVMIETINLRVSIDSSLIKWQQKWTYDYPNLLVLSVNVISGIPYIVTQPLDDKSYFQRGCPNPPYVIFKYINDEWVQIPMSELPAEITEANVVVLASDQVVFTLVNHDEVIPVAKVQSLNDQIFALTTGYATRIYERKNLEADDSIICGLNLLYHGKLFSSTEDLIKLKY</sequence>
<feature type="chain" id="PRO_5034962757" evidence="1">
    <location>
        <begin position="21"/>
        <end position="248"/>
    </location>
</feature>
<dbReference type="KEGG" id="mpau:ZMTM_07460"/>
<organism evidence="2 3">
    <name type="scientific">Methyloradius palustris</name>
    <dbReference type="NCBI Taxonomy" id="2778876"/>
    <lineage>
        <taxon>Bacteria</taxon>
        <taxon>Pseudomonadati</taxon>
        <taxon>Pseudomonadota</taxon>
        <taxon>Betaproteobacteria</taxon>
        <taxon>Nitrosomonadales</taxon>
        <taxon>Methylophilaceae</taxon>
        <taxon>Methyloradius</taxon>
    </lineage>
</organism>
<proteinExistence type="predicted"/>
<evidence type="ECO:0000313" key="2">
    <source>
        <dbReference type="EMBL" id="BCM24487.1"/>
    </source>
</evidence>
<evidence type="ECO:0000256" key="1">
    <source>
        <dbReference type="SAM" id="SignalP"/>
    </source>
</evidence>
<dbReference type="EMBL" id="AP024110">
    <property type="protein sequence ID" value="BCM24487.1"/>
    <property type="molecule type" value="Genomic_DNA"/>
</dbReference>